<dbReference type="EMBL" id="GL377733">
    <property type="protein sequence ID" value="EFJ05209.1"/>
    <property type="molecule type" value="Genomic_DNA"/>
</dbReference>
<comment type="similarity">
    <text evidence="2">Belongs to the PC-esterase family. TBL subfamily.</text>
</comment>
<dbReference type="Gramene" id="EFJ05209">
    <property type="protein sequence ID" value="EFJ05209"/>
    <property type="gene ID" value="SELMODRAFT_2088"/>
</dbReference>
<name>D8TDQ5_SELML</name>
<dbReference type="Proteomes" id="UP000001514">
    <property type="component" value="Unassembled WGS sequence"/>
</dbReference>
<dbReference type="InterPro" id="IPR029962">
    <property type="entry name" value="TBL"/>
</dbReference>
<keyword evidence="5" id="KW-1133">Transmembrane helix</keyword>
<dbReference type="Pfam" id="PF13839">
    <property type="entry name" value="PC-Esterase"/>
    <property type="match status" value="1"/>
</dbReference>
<sequence>EARVCDLYTGKWMPDPRGPLYRNDACPILSQAQNCQGNGRPDRDYESWRWVPDGCGLARFNATEFLRIMRGKVLGFVGDSVARNQMESLMCILMQVENPVNKGNKRMQRWFFRSSKVTIVRIWSSWLVKSTPGDASVKSATRIHIDQPDANFMDFLPSVDVLVISSGHWFVKKSAFMRGGQVVGTQGWHRPNATMTTSKAFAASMTTALTAIAASRNYKGLTVFRTFSPDHYIGGSWNTGGSCTGITKPLTDNEVKRIGSSVFTSEMRRIQLEAFAEAKRNASGGGARLVLMDVTRVFEYRADGHPGSFRSKDPSGKVAAQDCLHWCMPGPVDTWNEFLLHII</sequence>
<accession>D8TDQ5</accession>
<evidence type="ECO:0000256" key="4">
    <source>
        <dbReference type="ARBA" id="ARBA00022968"/>
    </source>
</evidence>
<gene>
    <name evidence="9" type="ORF">SELMODRAFT_2088</name>
</gene>
<dbReference type="HOGENOM" id="CLU_020953_6_3_1"/>
<feature type="domain" description="Trichome birefringence-like C-terminal" evidence="7">
    <location>
        <begin position="57"/>
        <end position="341"/>
    </location>
</feature>
<dbReference type="InterPro" id="IPR026057">
    <property type="entry name" value="TBL_C"/>
</dbReference>
<dbReference type="PANTHER" id="PTHR32285:SF18">
    <property type="entry name" value="PROTEIN TRICHOME BIREFRINGENCE-LIKE 18"/>
    <property type="match status" value="1"/>
</dbReference>
<feature type="non-terminal residue" evidence="9">
    <location>
        <position position="343"/>
    </location>
</feature>
<organism evidence="10">
    <name type="scientific">Selaginella moellendorffii</name>
    <name type="common">Spikemoss</name>
    <dbReference type="NCBI Taxonomy" id="88036"/>
    <lineage>
        <taxon>Eukaryota</taxon>
        <taxon>Viridiplantae</taxon>
        <taxon>Streptophyta</taxon>
        <taxon>Embryophyta</taxon>
        <taxon>Tracheophyta</taxon>
        <taxon>Lycopodiopsida</taxon>
        <taxon>Selaginellales</taxon>
        <taxon>Selaginellaceae</taxon>
        <taxon>Selaginella</taxon>
    </lineage>
</organism>
<reference evidence="9 10" key="1">
    <citation type="journal article" date="2011" name="Science">
        <title>The Selaginella genome identifies genetic changes associated with the evolution of vascular plants.</title>
        <authorList>
            <person name="Banks J.A."/>
            <person name="Nishiyama T."/>
            <person name="Hasebe M."/>
            <person name="Bowman J.L."/>
            <person name="Gribskov M."/>
            <person name="dePamphilis C."/>
            <person name="Albert V.A."/>
            <person name="Aono N."/>
            <person name="Aoyama T."/>
            <person name="Ambrose B.A."/>
            <person name="Ashton N.W."/>
            <person name="Axtell M.J."/>
            <person name="Barker E."/>
            <person name="Barker M.S."/>
            <person name="Bennetzen J.L."/>
            <person name="Bonawitz N.D."/>
            <person name="Chapple C."/>
            <person name="Cheng C."/>
            <person name="Correa L.G."/>
            <person name="Dacre M."/>
            <person name="DeBarry J."/>
            <person name="Dreyer I."/>
            <person name="Elias M."/>
            <person name="Engstrom E.M."/>
            <person name="Estelle M."/>
            <person name="Feng L."/>
            <person name="Finet C."/>
            <person name="Floyd S.K."/>
            <person name="Frommer W.B."/>
            <person name="Fujita T."/>
            <person name="Gramzow L."/>
            <person name="Gutensohn M."/>
            <person name="Harholt J."/>
            <person name="Hattori M."/>
            <person name="Heyl A."/>
            <person name="Hirai T."/>
            <person name="Hiwatashi Y."/>
            <person name="Ishikawa M."/>
            <person name="Iwata M."/>
            <person name="Karol K.G."/>
            <person name="Koehler B."/>
            <person name="Kolukisaoglu U."/>
            <person name="Kubo M."/>
            <person name="Kurata T."/>
            <person name="Lalonde S."/>
            <person name="Li K."/>
            <person name="Li Y."/>
            <person name="Litt A."/>
            <person name="Lyons E."/>
            <person name="Manning G."/>
            <person name="Maruyama T."/>
            <person name="Michael T.P."/>
            <person name="Mikami K."/>
            <person name="Miyazaki S."/>
            <person name="Morinaga S."/>
            <person name="Murata T."/>
            <person name="Mueller-Roeber B."/>
            <person name="Nelson D.R."/>
            <person name="Obara M."/>
            <person name="Oguri Y."/>
            <person name="Olmstead R.G."/>
            <person name="Onodera N."/>
            <person name="Petersen B.L."/>
            <person name="Pils B."/>
            <person name="Prigge M."/>
            <person name="Rensing S.A."/>
            <person name="Riano-Pachon D.M."/>
            <person name="Roberts A.W."/>
            <person name="Sato Y."/>
            <person name="Scheller H.V."/>
            <person name="Schulz B."/>
            <person name="Schulz C."/>
            <person name="Shakirov E.V."/>
            <person name="Shibagaki N."/>
            <person name="Shinohara N."/>
            <person name="Shippen D.E."/>
            <person name="Soerensen I."/>
            <person name="Sotooka R."/>
            <person name="Sugimoto N."/>
            <person name="Sugita M."/>
            <person name="Sumikawa N."/>
            <person name="Tanurdzic M."/>
            <person name="Theissen G."/>
            <person name="Ulvskov P."/>
            <person name="Wakazuki S."/>
            <person name="Weng J.K."/>
            <person name="Willats W.W."/>
            <person name="Wipf D."/>
            <person name="Wolf P.G."/>
            <person name="Yang L."/>
            <person name="Zimmer A.D."/>
            <person name="Zhu Q."/>
            <person name="Mitros T."/>
            <person name="Hellsten U."/>
            <person name="Loque D."/>
            <person name="Otillar R."/>
            <person name="Salamov A."/>
            <person name="Schmutz J."/>
            <person name="Shapiro H."/>
            <person name="Lindquist E."/>
            <person name="Lucas S."/>
            <person name="Rokhsar D."/>
            <person name="Grigoriev I.V."/>
        </authorList>
    </citation>
    <scope>NUCLEOTIDE SEQUENCE [LARGE SCALE GENOMIC DNA]</scope>
</reference>
<keyword evidence="4" id="KW-0735">Signal-anchor</keyword>
<protein>
    <submittedName>
        <fullName evidence="9">Uncharacterized protein</fullName>
    </submittedName>
</protein>
<evidence type="ECO:0000256" key="2">
    <source>
        <dbReference type="ARBA" id="ARBA00007727"/>
    </source>
</evidence>
<evidence type="ECO:0000256" key="5">
    <source>
        <dbReference type="ARBA" id="ARBA00022989"/>
    </source>
</evidence>
<evidence type="ECO:0000313" key="10">
    <source>
        <dbReference type="Proteomes" id="UP000001514"/>
    </source>
</evidence>
<feature type="domain" description="Trichome birefringence-like N-terminal" evidence="8">
    <location>
        <begin position="5"/>
        <end position="55"/>
    </location>
</feature>
<proteinExistence type="inferred from homology"/>
<dbReference type="Pfam" id="PF14416">
    <property type="entry name" value="PMR5N"/>
    <property type="match status" value="1"/>
</dbReference>
<dbReference type="GO" id="GO:0016413">
    <property type="term" value="F:O-acetyltransferase activity"/>
    <property type="evidence" value="ECO:0000318"/>
    <property type="project" value="GO_Central"/>
</dbReference>
<dbReference type="GO" id="GO:0016020">
    <property type="term" value="C:membrane"/>
    <property type="evidence" value="ECO:0007669"/>
    <property type="project" value="UniProtKB-SubCell"/>
</dbReference>
<dbReference type="OrthoDB" id="630188at2759"/>
<dbReference type="eggNOG" id="ENOG502QTC6">
    <property type="taxonomic scope" value="Eukaryota"/>
</dbReference>
<dbReference type="OMA" id="FNEPFGF"/>
<dbReference type="STRING" id="88036.D8TDQ5"/>
<dbReference type="PANTHER" id="PTHR32285">
    <property type="entry name" value="PROTEIN TRICHOME BIREFRINGENCE-LIKE 9-RELATED"/>
    <property type="match status" value="1"/>
</dbReference>
<dbReference type="FunCoup" id="D8TDQ5">
    <property type="interactions" value="1362"/>
</dbReference>
<dbReference type="AlphaFoldDB" id="D8TDQ5"/>
<keyword evidence="10" id="KW-1185">Reference proteome</keyword>
<dbReference type="GO" id="GO:0005794">
    <property type="term" value="C:Golgi apparatus"/>
    <property type="evidence" value="ECO:0000318"/>
    <property type="project" value="GO_Central"/>
</dbReference>
<feature type="non-terminal residue" evidence="9">
    <location>
        <position position="1"/>
    </location>
</feature>
<evidence type="ECO:0000313" key="9">
    <source>
        <dbReference type="EMBL" id="EFJ05209.1"/>
    </source>
</evidence>
<evidence type="ECO:0000256" key="3">
    <source>
        <dbReference type="ARBA" id="ARBA00022692"/>
    </source>
</evidence>
<dbReference type="InterPro" id="IPR025846">
    <property type="entry name" value="TBL_N"/>
</dbReference>
<dbReference type="InParanoid" id="D8TDQ5"/>
<dbReference type="KEGG" id="smo:SELMODRAFT_2088"/>
<evidence type="ECO:0000259" key="8">
    <source>
        <dbReference type="Pfam" id="PF14416"/>
    </source>
</evidence>
<evidence type="ECO:0000259" key="7">
    <source>
        <dbReference type="Pfam" id="PF13839"/>
    </source>
</evidence>
<evidence type="ECO:0000256" key="1">
    <source>
        <dbReference type="ARBA" id="ARBA00004167"/>
    </source>
</evidence>
<evidence type="ECO:0000256" key="6">
    <source>
        <dbReference type="ARBA" id="ARBA00023136"/>
    </source>
</evidence>
<keyword evidence="3" id="KW-0812">Transmembrane</keyword>
<keyword evidence="6" id="KW-0472">Membrane</keyword>
<comment type="subcellular location">
    <subcellularLocation>
        <location evidence="1">Membrane</location>
        <topology evidence="1">Single-pass membrane protein</topology>
    </subcellularLocation>
</comment>